<dbReference type="InterPro" id="IPR007016">
    <property type="entry name" value="O-antigen_ligase-rel_domated"/>
</dbReference>
<organism evidence="7 8">
    <name type="scientific">Duffyella gerundensis</name>
    <dbReference type="NCBI Taxonomy" id="1619313"/>
    <lineage>
        <taxon>Bacteria</taxon>
        <taxon>Pseudomonadati</taxon>
        <taxon>Pseudomonadota</taxon>
        <taxon>Gammaproteobacteria</taxon>
        <taxon>Enterobacterales</taxon>
        <taxon>Erwiniaceae</taxon>
        <taxon>Duffyella</taxon>
    </lineage>
</organism>
<dbReference type="AlphaFoldDB" id="A0A0U5KWI1"/>
<keyword evidence="3 5" id="KW-1133">Transmembrane helix</keyword>
<evidence type="ECO:0000256" key="4">
    <source>
        <dbReference type="ARBA" id="ARBA00023136"/>
    </source>
</evidence>
<feature type="transmembrane region" description="Helical" evidence="5">
    <location>
        <begin position="96"/>
        <end position="115"/>
    </location>
</feature>
<feature type="transmembrane region" description="Helical" evidence="5">
    <location>
        <begin position="234"/>
        <end position="250"/>
    </location>
</feature>
<dbReference type="GO" id="GO:0016020">
    <property type="term" value="C:membrane"/>
    <property type="evidence" value="ECO:0007669"/>
    <property type="project" value="UniProtKB-SubCell"/>
</dbReference>
<feature type="transmembrane region" description="Helical" evidence="5">
    <location>
        <begin position="342"/>
        <end position="361"/>
    </location>
</feature>
<feature type="transmembrane region" description="Helical" evidence="5">
    <location>
        <begin position="12"/>
        <end position="32"/>
    </location>
</feature>
<dbReference type="InterPro" id="IPR051533">
    <property type="entry name" value="WaaL-like"/>
</dbReference>
<dbReference type="PANTHER" id="PTHR37422:SF17">
    <property type="entry name" value="O-ANTIGEN LIGASE"/>
    <property type="match status" value="1"/>
</dbReference>
<evidence type="ECO:0000256" key="1">
    <source>
        <dbReference type="ARBA" id="ARBA00004141"/>
    </source>
</evidence>
<evidence type="ECO:0000313" key="7">
    <source>
        <dbReference type="EMBL" id="CUU22313.1"/>
    </source>
</evidence>
<protein>
    <submittedName>
        <fullName evidence="7">Lipid A core-surface polymer ligase WaaL</fullName>
    </submittedName>
</protein>
<keyword evidence="7" id="KW-0436">Ligase</keyword>
<evidence type="ECO:0000256" key="5">
    <source>
        <dbReference type="SAM" id="Phobius"/>
    </source>
</evidence>
<evidence type="ECO:0000256" key="2">
    <source>
        <dbReference type="ARBA" id="ARBA00022692"/>
    </source>
</evidence>
<feature type="transmembrane region" description="Helical" evidence="5">
    <location>
        <begin position="368"/>
        <end position="386"/>
    </location>
</feature>
<evidence type="ECO:0000259" key="6">
    <source>
        <dbReference type="Pfam" id="PF04932"/>
    </source>
</evidence>
<comment type="subcellular location">
    <subcellularLocation>
        <location evidence="1">Membrane</location>
        <topology evidence="1">Multi-pass membrane protein</topology>
    </subcellularLocation>
</comment>
<accession>A0A0U5KWI1</accession>
<feature type="transmembrane region" description="Helical" evidence="5">
    <location>
        <begin position="186"/>
        <end position="204"/>
    </location>
</feature>
<dbReference type="Pfam" id="PF04932">
    <property type="entry name" value="Wzy_C"/>
    <property type="match status" value="1"/>
</dbReference>
<name>A0A0U5KWI1_9GAMM</name>
<feature type="transmembrane region" description="Helical" evidence="5">
    <location>
        <begin position="127"/>
        <end position="148"/>
    </location>
</feature>
<proteinExistence type="predicted"/>
<dbReference type="Proteomes" id="UP000059419">
    <property type="component" value="Chromosome 1"/>
</dbReference>
<dbReference type="PATRIC" id="fig|1619313.3.peg.75"/>
<keyword evidence="8" id="KW-1185">Reference proteome</keyword>
<feature type="transmembrane region" description="Helical" evidence="5">
    <location>
        <begin position="392"/>
        <end position="409"/>
    </location>
</feature>
<feature type="transmembrane region" description="Helical" evidence="5">
    <location>
        <begin position="210"/>
        <end position="227"/>
    </location>
</feature>
<dbReference type="STRING" id="1619313.EM595_0076"/>
<feature type="domain" description="O-antigen ligase-related" evidence="6">
    <location>
        <begin position="195"/>
        <end position="349"/>
    </location>
</feature>
<dbReference type="PANTHER" id="PTHR37422">
    <property type="entry name" value="TEICHURONIC ACID BIOSYNTHESIS PROTEIN TUAE"/>
    <property type="match status" value="1"/>
</dbReference>
<feature type="transmembrane region" description="Helical" evidence="5">
    <location>
        <begin position="38"/>
        <end position="55"/>
    </location>
</feature>
<sequence>MEVMSKAKQWRSAIYYLALCAVVLSVMFTFIDEKTAKVTFYWAFYFSLAGVLGSVRTFNRQLLWLPGMLLLLGLSKVIWFYLAYTGSADYSPYNDYLNAGKRMLIGGVIGYYLLAHFQTYAQQSLRLIRYGLIAAFVGASLFGFWQYAGAMGRVEFALDRATISAYGYAMLSAALLFMLASESHRVSRLLICLAIFAVSFFIIVQTGTRNMIAAYPLIIMLVGLFHFRHLGAKAMLWVLGAVVLLGALSYKPVIEPRLDATIAEYQLYNNANGNQLGSLTSRLAMWRVGVACLAENPMGMRTEQRTAWFQHYVDTTHKDTTAMVYAPVHLHNELLDSATLQGIPGALVVVLFYIVLLGWALRNKNAPLFGIMLCIIVSGLTDVVFISREMTICIVLIIIMSVMWQRLEAGKKRV</sequence>
<keyword evidence="4 5" id="KW-0472">Membrane</keyword>
<feature type="transmembrane region" description="Helical" evidence="5">
    <location>
        <begin position="62"/>
        <end position="84"/>
    </location>
</feature>
<keyword evidence="2 5" id="KW-0812">Transmembrane</keyword>
<evidence type="ECO:0000313" key="8">
    <source>
        <dbReference type="Proteomes" id="UP000059419"/>
    </source>
</evidence>
<dbReference type="KEGG" id="ege:EM595_0076"/>
<gene>
    <name evidence="7" type="ORF">EM595_0076</name>
</gene>
<evidence type="ECO:0000256" key="3">
    <source>
        <dbReference type="ARBA" id="ARBA00022989"/>
    </source>
</evidence>
<dbReference type="GO" id="GO:0016874">
    <property type="term" value="F:ligase activity"/>
    <property type="evidence" value="ECO:0007669"/>
    <property type="project" value="UniProtKB-KW"/>
</dbReference>
<feature type="transmembrane region" description="Helical" evidence="5">
    <location>
        <begin position="160"/>
        <end position="179"/>
    </location>
</feature>
<dbReference type="EMBL" id="LN907827">
    <property type="protein sequence ID" value="CUU22313.1"/>
    <property type="molecule type" value="Genomic_DNA"/>
</dbReference>
<reference evidence="8" key="1">
    <citation type="submission" date="2015-11" db="EMBL/GenBank/DDBJ databases">
        <authorList>
            <person name="Blom J."/>
        </authorList>
    </citation>
    <scope>NUCLEOTIDE SEQUENCE [LARGE SCALE GENOMIC DNA]</scope>
</reference>